<dbReference type="PANTHER" id="PTHR43788:SF8">
    <property type="entry name" value="DNA-BINDING PROTEIN SMUBP-2"/>
    <property type="match status" value="1"/>
</dbReference>
<sequence>MILLDCCFSGAFTARHRFQGGVRQEPRRGKRERGTFYLTSSTHMKASKAEDPERPSLFTQVLLDGLRGAAASTSEDGWITTSELSRYAFTEMARLRQHTPVESSEGVTEPIRLVAAPGSEAAVRQGPAVVTTPADDAPFDADQWRRLISYYTSCMQRSTALQAFVDPKDTRRYVAVPPGPEVVYSGEGPVSLSGSAAALADRARDEGRGLLYGYPVVPLRPGRGKPVHLGPLLICDVNVSPDHVLHASFPPRPSPALIDLLQLSEVEADELVQRVEQVFVPGQPASLAAVVSLLMATFDLEPLADLEPAALVGRILPAPIDRVQNAGMLYSVDVADAPERQLIEDVQAMVKNPGAIAATALGRLAAMPAEAEEDPPPVLTVAMSPVNEAQEEVIRSAMSRPMTVAQGPPGTGKSQLVTALLTTATASGQSVLIGSTSNQAVNSVVERVAELIGPGLVLRTGNKEHRQQEPEHLAVILRAYPQDLRRVVPDDRTPQSELRLVANEAEGLRRALNDHRLLERDLADLAIARQPETADVVPLPEENAALEQLVQLTDRALASRWFGWWYRWRLRAFGITDRKDVELLSERAVFELRWRERHKSLSTLPEVQKSWRRLNDLVAVERPNLSLDLLKAQIARRVAAQARLLQDRADEMAKPNPRSWAGFPQLLSALPGWAVTALSARSLQPRAGMYDLVIIDEAAQCTVPAILPMLYRAKRALIIGDPRQLPPVVDLNDQDDAVEQAKAGLGAGWLGDRRLIFGRHSAYDAFAAAVGTTYLLDEHYRCHPEIVDVPNREVYQGRLTVLTDPARLAVQADPAVRWHHVTGRFDYGPRGSGRNDLEIAEVIAEVRRLRSVYPDASIGVVTPLTAQQRNLAAALRRAGLEENLLCATIHKFQGSERDIMVISPVGAHGIHERTKGWLVHQTNLWNVAITRARSELVVVGDRSWWSAQRGLLTALANHDGLTAVAADADPEAADRLHAALRTAGLSVRRDVAVSGRVVDLMVSGQNGGIAVVVDDPLGDPDGRKLRKVLALIDILGAHTQVARIPAWRCYAEPEAVAGELALMI</sequence>
<keyword evidence="5" id="KW-0067">ATP-binding</keyword>
<keyword evidence="9" id="KW-1185">Reference proteome</keyword>
<dbReference type="SUPFAM" id="SSF52540">
    <property type="entry name" value="P-loop containing nucleoside triphosphate hydrolases"/>
    <property type="match status" value="1"/>
</dbReference>
<dbReference type="Pfam" id="PF13087">
    <property type="entry name" value="AAA_12"/>
    <property type="match status" value="1"/>
</dbReference>
<evidence type="ECO:0000259" key="7">
    <source>
        <dbReference type="Pfam" id="PF13087"/>
    </source>
</evidence>
<dbReference type="InterPro" id="IPR041677">
    <property type="entry name" value="DNA2/NAM7_AAA_11"/>
</dbReference>
<dbReference type="GO" id="GO:0005524">
    <property type="term" value="F:ATP binding"/>
    <property type="evidence" value="ECO:0007669"/>
    <property type="project" value="UniProtKB-KW"/>
</dbReference>
<protein>
    <recommendedName>
        <fullName evidence="10">AAA domain-containing protein</fullName>
    </recommendedName>
</protein>
<dbReference type="AlphaFoldDB" id="A0A919J6B9"/>
<keyword evidence="2" id="KW-0547">Nucleotide-binding</keyword>
<dbReference type="Proteomes" id="UP000598174">
    <property type="component" value="Unassembled WGS sequence"/>
</dbReference>
<feature type="domain" description="DNA2/NAM7 helicase-like C-terminal" evidence="7">
    <location>
        <begin position="772"/>
        <end position="942"/>
    </location>
</feature>
<accession>A0A919J6B9</accession>
<dbReference type="InterPro" id="IPR050534">
    <property type="entry name" value="Coronavir_polyprotein_1ab"/>
</dbReference>
<evidence type="ECO:0000256" key="2">
    <source>
        <dbReference type="ARBA" id="ARBA00022741"/>
    </source>
</evidence>
<dbReference type="PANTHER" id="PTHR43788">
    <property type="entry name" value="DNA2/NAM7 HELICASE FAMILY MEMBER"/>
    <property type="match status" value="1"/>
</dbReference>
<dbReference type="EMBL" id="BOMM01000050">
    <property type="protein sequence ID" value="GIE13813.1"/>
    <property type="molecule type" value="Genomic_DNA"/>
</dbReference>
<gene>
    <name evidence="8" type="ORF">Afe05nite_56530</name>
</gene>
<evidence type="ECO:0000256" key="4">
    <source>
        <dbReference type="ARBA" id="ARBA00022806"/>
    </source>
</evidence>
<dbReference type="InterPro" id="IPR041679">
    <property type="entry name" value="DNA2/NAM7-like_C"/>
</dbReference>
<evidence type="ECO:0008006" key="10">
    <source>
        <dbReference type="Google" id="ProtNLM"/>
    </source>
</evidence>
<evidence type="ECO:0000259" key="6">
    <source>
        <dbReference type="Pfam" id="PF13086"/>
    </source>
</evidence>
<feature type="domain" description="DNA2/NAM7 helicase helicase" evidence="6">
    <location>
        <begin position="681"/>
        <end position="729"/>
    </location>
</feature>
<evidence type="ECO:0000313" key="8">
    <source>
        <dbReference type="EMBL" id="GIE13813.1"/>
    </source>
</evidence>
<organism evidence="8 9">
    <name type="scientific">Paractinoplanes ferrugineus</name>
    <dbReference type="NCBI Taxonomy" id="113564"/>
    <lineage>
        <taxon>Bacteria</taxon>
        <taxon>Bacillati</taxon>
        <taxon>Actinomycetota</taxon>
        <taxon>Actinomycetes</taxon>
        <taxon>Micromonosporales</taxon>
        <taxon>Micromonosporaceae</taxon>
        <taxon>Paractinoplanes</taxon>
    </lineage>
</organism>
<evidence type="ECO:0000256" key="1">
    <source>
        <dbReference type="ARBA" id="ARBA00007913"/>
    </source>
</evidence>
<evidence type="ECO:0000256" key="3">
    <source>
        <dbReference type="ARBA" id="ARBA00022801"/>
    </source>
</evidence>
<evidence type="ECO:0000313" key="9">
    <source>
        <dbReference type="Proteomes" id="UP000598174"/>
    </source>
</evidence>
<proteinExistence type="inferred from homology"/>
<keyword evidence="3" id="KW-0378">Hydrolase</keyword>
<evidence type="ECO:0000256" key="5">
    <source>
        <dbReference type="ARBA" id="ARBA00022840"/>
    </source>
</evidence>
<comment type="caution">
    <text evidence="8">The sequence shown here is derived from an EMBL/GenBank/DDBJ whole genome shotgun (WGS) entry which is preliminary data.</text>
</comment>
<dbReference type="Pfam" id="PF13086">
    <property type="entry name" value="AAA_11"/>
    <property type="match status" value="2"/>
</dbReference>
<dbReference type="GO" id="GO:0043139">
    <property type="term" value="F:5'-3' DNA helicase activity"/>
    <property type="evidence" value="ECO:0007669"/>
    <property type="project" value="TreeGrafter"/>
</dbReference>
<dbReference type="InterPro" id="IPR047187">
    <property type="entry name" value="SF1_C_Upf1"/>
</dbReference>
<keyword evidence="4" id="KW-0347">Helicase</keyword>
<dbReference type="CDD" id="cd18808">
    <property type="entry name" value="SF1_C_Upf1"/>
    <property type="match status" value="1"/>
</dbReference>
<dbReference type="GO" id="GO:0016787">
    <property type="term" value="F:hydrolase activity"/>
    <property type="evidence" value="ECO:0007669"/>
    <property type="project" value="UniProtKB-KW"/>
</dbReference>
<comment type="similarity">
    <text evidence="1">Belongs to the DNA2/NAM7 helicase family.</text>
</comment>
<dbReference type="Gene3D" id="3.40.50.300">
    <property type="entry name" value="P-loop containing nucleotide triphosphate hydrolases"/>
    <property type="match status" value="2"/>
</dbReference>
<feature type="domain" description="DNA2/NAM7 helicase helicase" evidence="6">
    <location>
        <begin position="386"/>
        <end position="476"/>
    </location>
</feature>
<reference evidence="8" key="1">
    <citation type="submission" date="2021-01" db="EMBL/GenBank/DDBJ databases">
        <title>Whole genome shotgun sequence of Actinoplanes ferrugineus NBRC 15555.</title>
        <authorList>
            <person name="Komaki H."/>
            <person name="Tamura T."/>
        </authorList>
    </citation>
    <scope>NUCLEOTIDE SEQUENCE</scope>
    <source>
        <strain evidence="8">NBRC 15555</strain>
    </source>
</reference>
<name>A0A919J6B9_9ACTN</name>
<dbReference type="InterPro" id="IPR027417">
    <property type="entry name" value="P-loop_NTPase"/>
</dbReference>